<dbReference type="Proteomes" id="UP000144236">
    <property type="component" value="Segment"/>
</dbReference>
<gene>
    <name evidence="1" type="primary">NS7c</name>
</gene>
<name>H9BR42_9NIDO</name>
<organism evidence="1 2">
    <name type="scientific">Common moorhen coronavirus HKU21</name>
    <dbReference type="NCBI Taxonomy" id="1159902"/>
    <lineage>
        <taxon>Viruses</taxon>
        <taxon>Riboviria</taxon>
        <taxon>Orthornavirae</taxon>
        <taxon>Pisuviricota</taxon>
        <taxon>Pisoniviricetes</taxon>
        <taxon>Nidovirales</taxon>
        <taxon>Cornidovirineae</taxon>
        <taxon>Coronaviridae</taxon>
        <taxon>Orthocoronavirinae</taxon>
        <taxon>Deltacoronavirus</taxon>
        <taxon>Buldecovirus</taxon>
        <taxon>Deltacoronavirus gallinulae</taxon>
    </lineage>
</organism>
<protein>
    <submittedName>
        <fullName evidence="1">NS7c protein</fullName>
    </submittedName>
</protein>
<keyword evidence="2" id="KW-1185">Reference proteome</keyword>
<accession>H9BR42</accession>
<sequence length="138" mass="15367">MDPFGNKIPVTRNRRVMQTYPLTMHNVTMVPSYCSNTVTPCHIPNGQGPYGPYIQEAFSLILDEIADTGESHSPHAALVLEESGSKVWKIHWQRGGDDGPGHCITVFQNRPAGSLDWHVDFTSHNVFTITLPPIIEDN</sequence>
<dbReference type="EMBL" id="JQ065049">
    <property type="protein sequence ID" value="AFD29251.1"/>
    <property type="molecule type" value="Genomic_RNA"/>
</dbReference>
<dbReference type="GeneID" id="11945684"/>
<reference evidence="1 2" key="1">
    <citation type="journal article" date="2012" name="J. Virol.">
        <title>Discovery of seven novel Mammalian and avian coronaviruses in the genus deltacoronavirus supports bat coronaviruses as the gene source of alphacoronavirus and betacoronavirus and avian coronaviruses as the gene source of gammacoronavirus and deltacoronavirus.</title>
        <authorList>
            <person name="Woo P.C."/>
            <person name="Lau S.K."/>
            <person name="Lam C.S."/>
            <person name="Lau C.C."/>
            <person name="Tsang A.K."/>
            <person name="Lau J.H."/>
            <person name="Bai R."/>
            <person name="Teng J.L."/>
            <person name="Tsang C.C."/>
            <person name="Wang M."/>
            <person name="Zheng B.J."/>
            <person name="Chan K.H."/>
            <person name="Yuen K.Y."/>
        </authorList>
    </citation>
    <scope>NUCLEOTIDE SEQUENCE [LARGE SCALE GENOMIC DNA]</scope>
    <source>
        <strain evidence="1">HKU21-8295</strain>
    </source>
</reference>
<proteinExistence type="predicted"/>
<dbReference type="KEGG" id="vg:11945684"/>
<evidence type="ECO:0000313" key="1">
    <source>
        <dbReference type="EMBL" id="AFD29251.1"/>
    </source>
</evidence>
<dbReference type="OrthoDB" id="17926at10239"/>
<dbReference type="RefSeq" id="YP_005352888.1">
    <property type="nucleotide sequence ID" value="NC_016996.1"/>
</dbReference>
<evidence type="ECO:0000313" key="2">
    <source>
        <dbReference type="Proteomes" id="UP000144236"/>
    </source>
</evidence>